<name>A0A132BCA5_MOLSC</name>
<dbReference type="GeneID" id="28816070"/>
<feature type="compositionally biased region" description="Polar residues" evidence="1">
    <location>
        <begin position="61"/>
        <end position="70"/>
    </location>
</feature>
<proteinExistence type="predicted"/>
<organism evidence="3 4">
    <name type="scientific">Mollisia scopiformis</name>
    <name type="common">Conifer needle endophyte fungus</name>
    <name type="synonym">Phialocephala scopiformis</name>
    <dbReference type="NCBI Taxonomy" id="149040"/>
    <lineage>
        <taxon>Eukaryota</taxon>
        <taxon>Fungi</taxon>
        <taxon>Dikarya</taxon>
        <taxon>Ascomycota</taxon>
        <taxon>Pezizomycotina</taxon>
        <taxon>Leotiomycetes</taxon>
        <taxon>Helotiales</taxon>
        <taxon>Mollisiaceae</taxon>
        <taxon>Mollisia</taxon>
    </lineage>
</organism>
<reference evidence="3 4" key="1">
    <citation type="submission" date="2015-10" db="EMBL/GenBank/DDBJ databases">
        <title>Full genome of DAOMC 229536 Phialocephala scopiformis, a fungal endophyte of spruce producing the potent anti-insectan compound rugulosin.</title>
        <authorList>
            <consortium name="DOE Joint Genome Institute"/>
            <person name="Walker A.K."/>
            <person name="Frasz S.L."/>
            <person name="Seifert K.A."/>
            <person name="Miller J.D."/>
            <person name="Mondo S.J."/>
            <person name="Labutti K."/>
            <person name="Lipzen A."/>
            <person name="Dockter R."/>
            <person name="Kennedy M."/>
            <person name="Grigoriev I.V."/>
            <person name="Spatafora J.W."/>
        </authorList>
    </citation>
    <scope>NUCLEOTIDE SEQUENCE [LARGE SCALE GENOMIC DNA]</scope>
    <source>
        <strain evidence="3 4">CBS 120377</strain>
    </source>
</reference>
<keyword evidence="2" id="KW-0732">Signal</keyword>
<protein>
    <submittedName>
        <fullName evidence="3">Uncharacterized protein</fullName>
    </submittedName>
</protein>
<dbReference type="AlphaFoldDB" id="A0A132BCA5"/>
<feature type="region of interest" description="Disordered" evidence="1">
    <location>
        <begin position="51"/>
        <end position="77"/>
    </location>
</feature>
<accession>A0A132BCA5</accession>
<dbReference type="KEGG" id="psco:LY89DRAFT_268543"/>
<evidence type="ECO:0000256" key="1">
    <source>
        <dbReference type="SAM" id="MobiDB-lite"/>
    </source>
</evidence>
<evidence type="ECO:0000313" key="3">
    <source>
        <dbReference type="EMBL" id="KUJ10045.1"/>
    </source>
</evidence>
<evidence type="ECO:0000256" key="2">
    <source>
        <dbReference type="SAM" id="SignalP"/>
    </source>
</evidence>
<dbReference type="InParanoid" id="A0A132BCA5"/>
<dbReference type="Proteomes" id="UP000070700">
    <property type="component" value="Unassembled WGS sequence"/>
</dbReference>
<dbReference type="EMBL" id="KQ947430">
    <property type="protein sequence ID" value="KUJ10045.1"/>
    <property type="molecule type" value="Genomic_DNA"/>
</dbReference>
<feature type="signal peptide" evidence="2">
    <location>
        <begin position="1"/>
        <end position="19"/>
    </location>
</feature>
<feature type="chain" id="PRO_5007288135" evidence="2">
    <location>
        <begin position="20"/>
        <end position="77"/>
    </location>
</feature>
<dbReference type="RefSeq" id="XP_018064400.1">
    <property type="nucleotide sequence ID" value="XM_018206344.1"/>
</dbReference>
<keyword evidence="4" id="KW-1185">Reference proteome</keyword>
<sequence>MARKGTAFIPSHLIPSVLCAELCPALIYSPLHSILTPFIPLLNRKPEKLEMTPENARRKTFPSTYPSSYLRSGPSIR</sequence>
<gene>
    <name evidence="3" type="ORF">LY89DRAFT_268543</name>
</gene>
<evidence type="ECO:0000313" key="4">
    <source>
        <dbReference type="Proteomes" id="UP000070700"/>
    </source>
</evidence>